<dbReference type="CDD" id="cd00082">
    <property type="entry name" value="HisKA"/>
    <property type="match status" value="1"/>
</dbReference>
<accession>A0A1M5VPY5</accession>
<dbReference type="InterPro" id="IPR036890">
    <property type="entry name" value="HATPase_C_sf"/>
</dbReference>
<dbReference type="SUPFAM" id="SSF55874">
    <property type="entry name" value="ATPase domain of HSP90 chaperone/DNA topoisomerase II/histidine kinase"/>
    <property type="match status" value="1"/>
</dbReference>
<dbReference type="Pfam" id="PF02518">
    <property type="entry name" value="HATPase_c"/>
    <property type="match status" value="1"/>
</dbReference>
<dbReference type="Pfam" id="PF13426">
    <property type="entry name" value="PAS_9"/>
    <property type="match status" value="1"/>
</dbReference>
<dbReference type="InterPro" id="IPR004358">
    <property type="entry name" value="Sig_transdc_His_kin-like_C"/>
</dbReference>
<evidence type="ECO:0000256" key="1">
    <source>
        <dbReference type="ARBA" id="ARBA00000085"/>
    </source>
</evidence>
<dbReference type="PANTHER" id="PTHR43304">
    <property type="entry name" value="PHYTOCHROME-LIKE PROTEIN CPH1"/>
    <property type="match status" value="1"/>
</dbReference>
<evidence type="ECO:0000256" key="3">
    <source>
        <dbReference type="ARBA" id="ARBA00022553"/>
    </source>
</evidence>
<dbReference type="InterPro" id="IPR000014">
    <property type="entry name" value="PAS"/>
</dbReference>
<dbReference type="Gene3D" id="1.10.287.130">
    <property type="match status" value="1"/>
</dbReference>
<dbReference type="InterPro" id="IPR003661">
    <property type="entry name" value="HisK_dim/P_dom"/>
</dbReference>
<organism evidence="8 9">
    <name type="scientific">Chryseolinea serpens</name>
    <dbReference type="NCBI Taxonomy" id="947013"/>
    <lineage>
        <taxon>Bacteria</taxon>
        <taxon>Pseudomonadati</taxon>
        <taxon>Bacteroidota</taxon>
        <taxon>Cytophagia</taxon>
        <taxon>Cytophagales</taxon>
        <taxon>Fulvivirgaceae</taxon>
        <taxon>Chryseolinea</taxon>
    </lineage>
</organism>
<evidence type="ECO:0000313" key="8">
    <source>
        <dbReference type="EMBL" id="SHH77319.1"/>
    </source>
</evidence>
<dbReference type="SMART" id="SM00388">
    <property type="entry name" value="HisKA"/>
    <property type="match status" value="1"/>
</dbReference>
<dbReference type="AlphaFoldDB" id="A0A1M5VPY5"/>
<feature type="coiled-coil region" evidence="6">
    <location>
        <begin position="177"/>
        <end position="207"/>
    </location>
</feature>
<dbReference type="Gene3D" id="3.30.450.20">
    <property type="entry name" value="PAS domain"/>
    <property type="match status" value="1"/>
</dbReference>
<dbReference type="EMBL" id="FQWQ01000004">
    <property type="protein sequence ID" value="SHH77319.1"/>
    <property type="molecule type" value="Genomic_DNA"/>
</dbReference>
<evidence type="ECO:0000313" key="9">
    <source>
        <dbReference type="Proteomes" id="UP000184212"/>
    </source>
</evidence>
<gene>
    <name evidence="8" type="ORF">SAMN04488109_5297</name>
</gene>
<dbReference type="CDD" id="cd00130">
    <property type="entry name" value="PAS"/>
    <property type="match status" value="1"/>
</dbReference>
<feature type="coiled-coil region" evidence="6">
    <location>
        <begin position="14"/>
        <end position="41"/>
    </location>
</feature>
<dbReference type="PANTHER" id="PTHR43304:SF1">
    <property type="entry name" value="PAC DOMAIN-CONTAINING PROTEIN"/>
    <property type="match status" value="1"/>
</dbReference>
<dbReference type="SUPFAM" id="SSF55785">
    <property type="entry name" value="PYP-like sensor domain (PAS domain)"/>
    <property type="match status" value="1"/>
</dbReference>
<dbReference type="EC" id="2.7.13.3" evidence="2"/>
<keyword evidence="5" id="KW-0418">Kinase</keyword>
<sequence>MDCILCNEFNAMLVKTTDQEVAALKKEVESLREQLRLARQSSDAIRAGDIDALVIGNTEKFKVYTEKTSDKIYRILVERMYEGAVTLMGDGAVLYGNSAFANMVNIPLEKLVGTKFRTLIGFSRKKWDALVKQSKKRVMNEELLLLAHEGKTTPVLLSMNALSIDDQHVLSVIVTDLTIHNKNQAELKNRTEQLEQKNVELEDANLDLTAFTYVSSHDLQEPLRKIQNFVSCILRDDENNLSESGKRYFDKISQSALHMRTLIQDLLLYAETKNSERKFELTDLETIVDDVKKELEDVIQEKNATIETSPMCDANIIRSQFRLLFQNLISNSIKFVKPSTAPHIKIASEVIRWSKPNGLKLEPHKDYCHITYTDTGIGFDPLYKDRIFEVFQRLHSQHEYKGTGIGLAICKRIVENHHGIIFASGQLNVGARFDIYIQA</sequence>
<keyword evidence="4" id="KW-0808">Transferase</keyword>
<name>A0A1M5VPY5_9BACT</name>
<dbReference type="Gene3D" id="3.30.565.10">
    <property type="entry name" value="Histidine kinase-like ATPase, C-terminal domain"/>
    <property type="match status" value="1"/>
</dbReference>
<protein>
    <recommendedName>
        <fullName evidence="2">histidine kinase</fullName>
        <ecNumber evidence="2">2.7.13.3</ecNumber>
    </recommendedName>
</protein>
<dbReference type="Proteomes" id="UP000184212">
    <property type="component" value="Unassembled WGS sequence"/>
</dbReference>
<dbReference type="STRING" id="947013.SAMN04488109_5297"/>
<evidence type="ECO:0000256" key="5">
    <source>
        <dbReference type="ARBA" id="ARBA00022777"/>
    </source>
</evidence>
<dbReference type="Pfam" id="PF00512">
    <property type="entry name" value="HisKA"/>
    <property type="match status" value="1"/>
</dbReference>
<feature type="domain" description="Histidine kinase" evidence="7">
    <location>
        <begin position="214"/>
        <end position="439"/>
    </location>
</feature>
<dbReference type="NCBIfam" id="TIGR00229">
    <property type="entry name" value="sensory_box"/>
    <property type="match status" value="1"/>
</dbReference>
<dbReference type="InterPro" id="IPR003594">
    <property type="entry name" value="HATPase_dom"/>
</dbReference>
<dbReference type="InterPro" id="IPR005467">
    <property type="entry name" value="His_kinase_dom"/>
</dbReference>
<dbReference type="SUPFAM" id="SSF47384">
    <property type="entry name" value="Homodimeric domain of signal transducing histidine kinase"/>
    <property type="match status" value="1"/>
</dbReference>
<dbReference type="InterPro" id="IPR036097">
    <property type="entry name" value="HisK_dim/P_sf"/>
</dbReference>
<proteinExistence type="predicted"/>
<keyword evidence="9" id="KW-1185">Reference proteome</keyword>
<dbReference type="SMART" id="SM00387">
    <property type="entry name" value="HATPase_c"/>
    <property type="match status" value="1"/>
</dbReference>
<evidence type="ECO:0000256" key="2">
    <source>
        <dbReference type="ARBA" id="ARBA00012438"/>
    </source>
</evidence>
<evidence type="ECO:0000256" key="6">
    <source>
        <dbReference type="SAM" id="Coils"/>
    </source>
</evidence>
<comment type="catalytic activity">
    <reaction evidence="1">
        <text>ATP + protein L-histidine = ADP + protein N-phospho-L-histidine.</text>
        <dbReference type="EC" id="2.7.13.3"/>
    </reaction>
</comment>
<reference evidence="8 9" key="1">
    <citation type="submission" date="2016-11" db="EMBL/GenBank/DDBJ databases">
        <authorList>
            <person name="Jaros S."/>
            <person name="Januszkiewicz K."/>
            <person name="Wedrychowicz H."/>
        </authorList>
    </citation>
    <scope>NUCLEOTIDE SEQUENCE [LARGE SCALE GENOMIC DNA]</scope>
    <source>
        <strain evidence="8 9">DSM 24574</strain>
    </source>
</reference>
<dbReference type="OrthoDB" id="9766459at2"/>
<evidence type="ECO:0000259" key="7">
    <source>
        <dbReference type="PROSITE" id="PS50109"/>
    </source>
</evidence>
<keyword evidence="3" id="KW-0597">Phosphoprotein</keyword>
<feature type="coiled-coil region" evidence="6">
    <location>
        <begin position="281"/>
        <end position="308"/>
    </location>
</feature>
<dbReference type="PRINTS" id="PR00344">
    <property type="entry name" value="BCTRLSENSOR"/>
</dbReference>
<evidence type="ECO:0000256" key="4">
    <source>
        <dbReference type="ARBA" id="ARBA00022679"/>
    </source>
</evidence>
<keyword evidence="6" id="KW-0175">Coiled coil</keyword>
<dbReference type="PROSITE" id="PS50109">
    <property type="entry name" value="HIS_KIN"/>
    <property type="match status" value="1"/>
</dbReference>
<dbReference type="InterPro" id="IPR052162">
    <property type="entry name" value="Sensor_kinase/Photoreceptor"/>
</dbReference>
<dbReference type="InterPro" id="IPR035965">
    <property type="entry name" value="PAS-like_dom_sf"/>
</dbReference>
<dbReference type="GO" id="GO:0000155">
    <property type="term" value="F:phosphorelay sensor kinase activity"/>
    <property type="evidence" value="ECO:0007669"/>
    <property type="project" value="InterPro"/>
</dbReference>